<evidence type="ECO:0000313" key="3">
    <source>
        <dbReference type="Proteomes" id="UP001327957"/>
    </source>
</evidence>
<dbReference type="AlphaFoldDB" id="A0AAV9TRK1"/>
<reference evidence="2 3" key="1">
    <citation type="submission" date="2023-04" db="EMBL/GenBank/DDBJ databases">
        <title>Colletotrichum tabacum stain YC1 causing leaf anthracnose on Nicotiana tabacum(L.) cv.</title>
        <authorList>
            <person name="Ji Z."/>
            <person name="Wang M."/>
            <person name="Zhang J."/>
            <person name="Wang N."/>
            <person name="Zhou Z."/>
        </authorList>
    </citation>
    <scope>NUCLEOTIDE SEQUENCE [LARGE SCALE GENOMIC DNA]</scope>
    <source>
        <strain evidence="2 3">YC1</strain>
    </source>
</reference>
<dbReference type="Proteomes" id="UP001327957">
    <property type="component" value="Unassembled WGS sequence"/>
</dbReference>
<accession>A0AAV9TRK1</accession>
<dbReference type="EMBL" id="JASAOK010000002">
    <property type="protein sequence ID" value="KAK6225708.1"/>
    <property type="molecule type" value="Genomic_DNA"/>
</dbReference>
<comment type="caution">
    <text evidence="2">The sequence shown here is derived from an EMBL/GenBank/DDBJ whole genome shotgun (WGS) entry which is preliminary data.</text>
</comment>
<keyword evidence="3" id="KW-1185">Reference proteome</keyword>
<organism evidence="2 3">
    <name type="scientific">Colletotrichum tabaci</name>
    <dbReference type="NCBI Taxonomy" id="1209068"/>
    <lineage>
        <taxon>Eukaryota</taxon>
        <taxon>Fungi</taxon>
        <taxon>Dikarya</taxon>
        <taxon>Ascomycota</taxon>
        <taxon>Pezizomycotina</taxon>
        <taxon>Sordariomycetes</taxon>
        <taxon>Hypocreomycetidae</taxon>
        <taxon>Glomerellales</taxon>
        <taxon>Glomerellaceae</taxon>
        <taxon>Colletotrichum</taxon>
        <taxon>Colletotrichum destructivum species complex</taxon>
    </lineage>
</organism>
<proteinExistence type="predicted"/>
<evidence type="ECO:0000256" key="1">
    <source>
        <dbReference type="SAM" id="MobiDB-lite"/>
    </source>
</evidence>
<evidence type="ECO:0000313" key="2">
    <source>
        <dbReference type="EMBL" id="KAK6225708.1"/>
    </source>
</evidence>
<feature type="region of interest" description="Disordered" evidence="1">
    <location>
        <begin position="57"/>
        <end position="81"/>
    </location>
</feature>
<sequence>MANCQPATFGLNNKDVLDDTYRKAGKINERRFCTKFNPYEHGIIDTVSQSLANIDNASKHQAERPGRSVQIERGQLAVRHA</sequence>
<protein>
    <submittedName>
        <fullName evidence="2">Uncharacterized protein</fullName>
    </submittedName>
</protein>
<gene>
    <name evidence="2" type="ORF">QIS74_01755</name>
</gene>
<feature type="compositionally biased region" description="Basic and acidic residues" evidence="1">
    <location>
        <begin position="57"/>
        <end position="66"/>
    </location>
</feature>
<name>A0AAV9TRK1_9PEZI</name>